<dbReference type="Proteomes" id="UP000305238">
    <property type="component" value="Unassembled WGS sequence"/>
</dbReference>
<dbReference type="GO" id="GO:0019239">
    <property type="term" value="F:deaminase activity"/>
    <property type="evidence" value="ECO:0007669"/>
    <property type="project" value="TreeGrafter"/>
</dbReference>
<dbReference type="AlphaFoldDB" id="A0A5S4FKX2"/>
<proteinExistence type="inferred from homology"/>
<dbReference type="RefSeq" id="WP_138642407.1">
    <property type="nucleotide sequence ID" value="NZ_VCKZ01000783.1"/>
</dbReference>
<sequence length="137" mass="14491">MTPSPARIDPPALCPPVQNLYAHVVIAPAARTAYLSGQIALNASGELVGAGDHAAQARQAFRNVKLALEGIGAAPVDMIRHNIYVVDHRPELLPIIFGAAREVYGDPWPLAASTLLGVKALGLPDWLIEVEATAFLP</sequence>
<protein>
    <submittedName>
        <fullName evidence="2">RidA family protein</fullName>
    </submittedName>
</protein>
<dbReference type="PANTHER" id="PTHR11803">
    <property type="entry name" value="2-IMINOBUTANOATE/2-IMINOPROPANOATE DEAMINASE RIDA"/>
    <property type="match status" value="1"/>
</dbReference>
<evidence type="ECO:0000313" key="2">
    <source>
        <dbReference type="EMBL" id="TMR21114.1"/>
    </source>
</evidence>
<evidence type="ECO:0000256" key="1">
    <source>
        <dbReference type="ARBA" id="ARBA00010552"/>
    </source>
</evidence>
<dbReference type="CDD" id="cd00448">
    <property type="entry name" value="YjgF_YER057c_UK114_family"/>
    <property type="match status" value="1"/>
</dbReference>
<dbReference type="PANTHER" id="PTHR11803:SF58">
    <property type="entry name" value="PROTEIN HMF1-RELATED"/>
    <property type="match status" value="1"/>
</dbReference>
<dbReference type="EMBL" id="VCKZ01000783">
    <property type="protein sequence ID" value="TMR21114.1"/>
    <property type="molecule type" value="Genomic_DNA"/>
</dbReference>
<dbReference type="Pfam" id="PF01042">
    <property type="entry name" value="Ribonuc_L-PSP"/>
    <property type="match status" value="1"/>
</dbReference>
<accession>A0A5S4FKX2</accession>
<dbReference type="InterPro" id="IPR035959">
    <property type="entry name" value="RutC-like_sf"/>
</dbReference>
<dbReference type="Gene3D" id="3.30.1330.40">
    <property type="entry name" value="RutC-like"/>
    <property type="match status" value="1"/>
</dbReference>
<reference evidence="2 3" key="1">
    <citation type="submission" date="2019-05" db="EMBL/GenBank/DDBJ databases">
        <title>Draft genome sequence of Actinomadura geliboluensis A8036.</title>
        <authorList>
            <person name="Saricaoglu S."/>
            <person name="Isik K."/>
        </authorList>
    </citation>
    <scope>NUCLEOTIDE SEQUENCE [LARGE SCALE GENOMIC DNA]</scope>
    <source>
        <strain evidence="2 3">A8036</strain>
    </source>
</reference>
<dbReference type="InterPro" id="IPR006175">
    <property type="entry name" value="YjgF/YER057c/UK114"/>
</dbReference>
<dbReference type="OrthoDB" id="9803101at2"/>
<organism evidence="2 3">
    <name type="scientific">Actinomadura geliboluensis</name>
    <dbReference type="NCBI Taxonomy" id="882440"/>
    <lineage>
        <taxon>Bacteria</taxon>
        <taxon>Bacillati</taxon>
        <taxon>Actinomycetota</taxon>
        <taxon>Actinomycetes</taxon>
        <taxon>Streptosporangiales</taxon>
        <taxon>Thermomonosporaceae</taxon>
        <taxon>Actinomadura</taxon>
    </lineage>
</organism>
<name>A0A5S4FKX2_9ACTN</name>
<comment type="caution">
    <text evidence="2">The sequence shown here is derived from an EMBL/GenBank/DDBJ whole genome shotgun (WGS) entry which is preliminary data.</text>
</comment>
<keyword evidence="3" id="KW-1185">Reference proteome</keyword>
<gene>
    <name evidence="2" type="ORF">ETD96_44215</name>
</gene>
<dbReference type="SUPFAM" id="SSF55298">
    <property type="entry name" value="YjgF-like"/>
    <property type="match status" value="1"/>
</dbReference>
<evidence type="ECO:0000313" key="3">
    <source>
        <dbReference type="Proteomes" id="UP000305238"/>
    </source>
</evidence>
<dbReference type="GO" id="GO:0005829">
    <property type="term" value="C:cytosol"/>
    <property type="evidence" value="ECO:0007669"/>
    <property type="project" value="TreeGrafter"/>
</dbReference>
<comment type="similarity">
    <text evidence="1">Belongs to the RutC family.</text>
</comment>